<gene>
    <name evidence="2" type="ORF">FH759_08110</name>
</gene>
<dbReference type="Gene3D" id="1.20.58.300">
    <property type="entry name" value="FlgN-like"/>
    <property type="match status" value="1"/>
</dbReference>
<keyword evidence="2" id="KW-0966">Cell projection</keyword>
<dbReference type="RefSeq" id="WP_273249340.1">
    <property type="nucleotide sequence ID" value="NZ_VENJ01000010.1"/>
</dbReference>
<dbReference type="SUPFAM" id="SSF140566">
    <property type="entry name" value="FlgN-like"/>
    <property type="match status" value="1"/>
</dbReference>
<sequence>MHADALLDALEDLLIRERAALLKGDLERLPRLLSEKERLMHALSGLDAASQVRIAQIRPLIARNRSLLDAALRGMRAAIRRIGTRQNARHTLRTYDDTGAHSTIGQAQHRLERRS</sequence>
<keyword evidence="2" id="KW-0969">Cilium</keyword>
<dbReference type="Proteomes" id="UP000483078">
    <property type="component" value="Unassembled WGS sequence"/>
</dbReference>
<evidence type="ECO:0000313" key="3">
    <source>
        <dbReference type="Proteomes" id="UP000483078"/>
    </source>
</evidence>
<dbReference type="GO" id="GO:0044780">
    <property type="term" value="P:bacterial-type flagellum assembly"/>
    <property type="evidence" value="ECO:0007669"/>
    <property type="project" value="InterPro"/>
</dbReference>
<dbReference type="InterPro" id="IPR036679">
    <property type="entry name" value="FlgN-like_sf"/>
</dbReference>
<feature type="region of interest" description="Disordered" evidence="1">
    <location>
        <begin position="90"/>
        <end position="115"/>
    </location>
</feature>
<organism evidence="2 3">
    <name type="scientific">Sediminimonas qiaohouensis</name>
    <dbReference type="NCBI Taxonomy" id="552061"/>
    <lineage>
        <taxon>Bacteria</taxon>
        <taxon>Pseudomonadati</taxon>
        <taxon>Pseudomonadota</taxon>
        <taxon>Alphaproteobacteria</taxon>
        <taxon>Rhodobacterales</taxon>
        <taxon>Roseobacteraceae</taxon>
        <taxon>Sediminimonas</taxon>
    </lineage>
</organism>
<comment type="caution">
    <text evidence="2">The sequence shown here is derived from an EMBL/GenBank/DDBJ whole genome shotgun (WGS) entry which is preliminary data.</text>
</comment>
<reference evidence="2 3" key="1">
    <citation type="submission" date="2019-06" db="EMBL/GenBank/DDBJ databases">
        <title>Enrichment of Autotrophic Halophilic Microorganisms from Red Sea Brine Pool Using Microbial Electrosynthesis System.</title>
        <authorList>
            <person name="Alqahtani M.F."/>
            <person name="Bajracharya S."/>
            <person name="Katuri K.P."/>
            <person name="Ali M."/>
            <person name="Saikaly P.E."/>
        </authorList>
    </citation>
    <scope>NUCLEOTIDE SEQUENCE [LARGE SCALE GENOMIC DNA]</scope>
    <source>
        <strain evidence="2">MES6</strain>
    </source>
</reference>
<dbReference type="AlphaFoldDB" id="A0A7C9LNR8"/>
<dbReference type="EMBL" id="VENJ01000010">
    <property type="protein sequence ID" value="MTJ04640.1"/>
    <property type="molecule type" value="Genomic_DNA"/>
</dbReference>
<name>A0A7C9LNR8_9RHOB</name>
<keyword evidence="2" id="KW-0282">Flagellum</keyword>
<evidence type="ECO:0000256" key="1">
    <source>
        <dbReference type="SAM" id="MobiDB-lite"/>
    </source>
</evidence>
<evidence type="ECO:0000313" key="2">
    <source>
        <dbReference type="EMBL" id="MTJ04640.1"/>
    </source>
</evidence>
<protein>
    <submittedName>
        <fullName evidence="2">Flagellar biosynthesis protein FlgN</fullName>
    </submittedName>
</protein>
<proteinExistence type="predicted"/>
<accession>A0A7C9LNR8</accession>